<comment type="subcellular location">
    <subcellularLocation>
        <location evidence="1">Membrane</location>
        <topology evidence="1">Multi-pass membrane protein</topology>
    </subcellularLocation>
</comment>
<feature type="transmembrane region" description="Helical" evidence="9">
    <location>
        <begin position="368"/>
        <end position="386"/>
    </location>
</feature>
<feature type="transmembrane region" description="Helical" evidence="9">
    <location>
        <begin position="268"/>
        <end position="286"/>
    </location>
</feature>
<feature type="transmembrane region" description="Helical" evidence="9">
    <location>
        <begin position="115"/>
        <end position="138"/>
    </location>
</feature>
<organism evidence="10 11">
    <name type="scientific">Sphenostylis stenocarpa</name>
    <dbReference type="NCBI Taxonomy" id="92480"/>
    <lineage>
        <taxon>Eukaryota</taxon>
        <taxon>Viridiplantae</taxon>
        <taxon>Streptophyta</taxon>
        <taxon>Embryophyta</taxon>
        <taxon>Tracheophyta</taxon>
        <taxon>Spermatophyta</taxon>
        <taxon>Magnoliopsida</taxon>
        <taxon>eudicotyledons</taxon>
        <taxon>Gunneridae</taxon>
        <taxon>Pentapetalae</taxon>
        <taxon>rosids</taxon>
        <taxon>fabids</taxon>
        <taxon>Fabales</taxon>
        <taxon>Fabaceae</taxon>
        <taxon>Papilionoideae</taxon>
        <taxon>50 kb inversion clade</taxon>
        <taxon>NPAAA clade</taxon>
        <taxon>indigoferoid/millettioid clade</taxon>
        <taxon>Phaseoleae</taxon>
        <taxon>Sphenostylis</taxon>
    </lineage>
</organism>
<feature type="coiled-coil region" evidence="7">
    <location>
        <begin position="1011"/>
        <end position="1056"/>
    </location>
</feature>
<reference evidence="10" key="1">
    <citation type="submission" date="2023-10" db="EMBL/GenBank/DDBJ databases">
        <authorList>
            <person name="Domelevo Entfellner J.-B."/>
        </authorList>
    </citation>
    <scope>NUCLEOTIDE SEQUENCE</scope>
</reference>
<feature type="transmembrane region" description="Helical" evidence="9">
    <location>
        <begin position="192"/>
        <end position="214"/>
    </location>
</feature>
<feature type="transmembrane region" description="Helical" evidence="9">
    <location>
        <begin position="158"/>
        <end position="180"/>
    </location>
</feature>
<protein>
    <submittedName>
        <fullName evidence="10">Uncharacterized protein</fullName>
    </submittedName>
</protein>
<comment type="similarity">
    <text evidence="2">Belongs to the WEB family.</text>
</comment>
<evidence type="ECO:0000256" key="8">
    <source>
        <dbReference type="SAM" id="MobiDB-lite"/>
    </source>
</evidence>
<evidence type="ECO:0000256" key="1">
    <source>
        <dbReference type="ARBA" id="ARBA00004141"/>
    </source>
</evidence>
<keyword evidence="4 9" id="KW-1133">Transmembrane helix</keyword>
<accession>A0AA86SXA5</accession>
<dbReference type="GO" id="GO:0016020">
    <property type="term" value="C:membrane"/>
    <property type="evidence" value="ECO:0007669"/>
    <property type="project" value="UniProtKB-SubCell"/>
</dbReference>
<keyword evidence="11" id="KW-1185">Reference proteome</keyword>
<dbReference type="PANTHER" id="PTHR30249:SF0">
    <property type="entry name" value="PLASTIDAL GLYCOLATE_GLYCERATE TRANSLOCATOR 1, CHLOROPLASTIC"/>
    <property type="match status" value="1"/>
</dbReference>
<keyword evidence="5 7" id="KW-0175">Coiled coil</keyword>
<gene>
    <name evidence="10" type="ORF">AYBTSS11_LOCUS10668</name>
</gene>
<feature type="coiled-coil region" evidence="7">
    <location>
        <begin position="909"/>
        <end position="964"/>
    </location>
</feature>
<dbReference type="EMBL" id="OY731400">
    <property type="protein sequence ID" value="CAJ1942105.1"/>
    <property type="molecule type" value="Genomic_DNA"/>
</dbReference>
<feature type="region of interest" description="Disordered" evidence="8">
    <location>
        <begin position="57"/>
        <end position="85"/>
    </location>
</feature>
<dbReference type="Pfam" id="PF05701">
    <property type="entry name" value="WEMBL"/>
    <property type="match status" value="1"/>
</dbReference>
<dbReference type="PANTHER" id="PTHR30249">
    <property type="entry name" value="PUTATIVE SEROTONIN TRANSPORTER"/>
    <property type="match status" value="1"/>
</dbReference>
<evidence type="ECO:0000256" key="5">
    <source>
        <dbReference type="ARBA" id="ARBA00023054"/>
    </source>
</evidence>
<evidence type="ECO:0000313" key="11">
    <source>
        <dbReference type="Proteomes" id="UP001189624"/>
    </source>
</evidence>
<feature type="compositionally biased region" description="Polar residues" evidence="8">
    <location>
        <begin position="72"/>
        <end position="85"/>
    </location>
</feature>
<name>A0AA86SXA5_9FABA</name>
<dbReference type="InterPro" id="IPR008545">
    <property type="entry name" value="Web"/>
</dbReference>
<evidence type="ECO:0000256" key="9">
    <source>
        <dbReference type="SAM" id="Phobius"/>
    </source>
</evidence>
<proteinExistence type="inferred from homology"/>
<feature type="compositionally biased region" description="Polar residues" evidence="8">
    <location>
        <begin position="1105"/>
        <end position="1122"/>
    </location>
</feature>
<dbReference type="AlphaFoldDB" id="A0AA86SXA5"/>
<evidence type="ECO:0000313" key="10">
    <source>
        <dbReference type="EMBL" id="CAJ1942105.1"/>
    </source>
</evidence>
<evidence type="ECO:0000256" key="6">
    <source>
        <dbReference type="ARBA" id="ARBA00023136"/>
    </source>
</evidence>
<evidence type="ECO:0000256" key="4">
    <source>
        <dbReference type="ARBA" id="ARBA00022989"/>
    </source>
</evidence>
<feature type="transmembrane region" description="Helical" evidence="9">
    <location>
        <begin position="454"/>
        <end position="474"/>
    </location>
</feature>
<sequence length="1152" mass="126205">MSTSIPVSMATTTTQSLPFSLPQLKPPSPSPSLFRRTFFPNSNLKALPKRAVSFTFSPTLPNRTHKPRHTAAKSSGADTGSTSNSSSLTQTVFGVLHLVVSLGLILAADKFLKKAFVAASIKFPSALFGMFCIFSVLITLDATVPSAATALMSFFEPALLFIQRWLPLFYVPSLVVLPLAVKDVPAASALKIGLILVGGWLATLCVAGYTAIAVRKAVKTELVEAEPMGKPSPFSAAEVWTCTAVLIVSFVSALFYPTILGTSARTCLPFLLAATVLGYMVGSGLPSNVKKVFHPIICCALSADLTAFAFGYFSKSGLEPVLVLSQASKPYALYWNGNLIKSWLVTTVKFIKRYYLTKASSNPGAGDILMGFLGSVILSFSFSMFKQRKLVKRHAAEIFTSVIISSVFSLYSTALVGRLVQLEPSLTVSILPRCITVALALSIVSLFDGANSSLTAAVVVLTGLVGANFVQATLDRLSFRDPIARGIATASSAHGLGTAALSAKEPEALPFCAIAYALNGIMVTDPVKNIEVGPLSKSSMEPHPESPTGIHYSPGASPKSKHIIDTAVPFESVKDAASKFGGRIDWRSRRTQSLLDERSKIVEDFRMEETIEELENTKKLTQELRIKLEKVEKYELQAKQEAERVFLKIEEVEQDLVSEASIEAKAELEAQKAKHTEALSELEFTKKELDSLRKQYASMASGRDTAINNAEETVAASKQIEKEVADLTAELIATQEALYSSRAAHLEAEQRGLGVIVEETHNLKMEVEQAEEEIQRLNEQILSVRDLKSKLETASSLLLELKADMATYMESKVKDEFYKEQIEELEELKKNIEKATSDVNSLREASMSLKAKLEEEKSDLAVLKQREEMASASAVNLQTELEKSKTAAIFSEMKENEAREMMIELPKKLQKATEEADEAKSLAQAAQAELLEAQEEFEEVRARAATLESSLLAAQKEIEAAKVAEMLARNAITALEKSESIKGDNENNFSTMMTLTLDEYHELSRRSYQAEEEANTRIEAANSRIKIARESEFKSLEKLEELNEELSIRKETLNIATGNAEKATEGKLAVEDELRTCRVEQELQEKANEVNDQIAAAIEPEHESSNPTETVPSTNTETGSASEKSKKKKKKKSLFPSKVVMFFAKKKTHPTK</sequence>
<evidence type="ECO:0000256" key="2">
    <source>
        <dbReference type="ARBA" id="ARBA00005485"/>
    </source>
</evidence>
<keyword evidence="3 9" id="KW-0812">Transmembrane</keyword>
<feature type="region of interest" description="Disordered" evidence="8">
    <location>
        <begin position="1093"/>
        <end position="1133"/>
    </location>
</feature>
<dbReference type="Proteomes" id="UP001189624">
    <property type="component" value="Chromosome 3"/>
</dbReference>
<feature type="transmembrane region" description="Helical" evidence="9">
    <location>
        <begin position="426"/>
        <end position="447"/>
    </location>
</feature>
<evidence type="ECO:0000256" key="3">
    <source>
        <dbReference type="ARBA" id="ARBA00022692"/>
    </source>
</evidence>
<keyword evidence="6 9" id="KW-0472">Membrane</keyword>
<dbReference type="InterPro" id="IPR007300">
    <property type="entry name" value="CidB/LrgB"/>
</dbReference>
<feature type="transmembrane region" description="Helical" evidence="9">
    <location>
        <begin position="88"/>
        <end position="108"/>
    </location>
</feature>
<evidence type="ECO:0000256" key="7">
    <source>
        <dbReference type="SAM" id="Coils"/>
    </source>
</evidence>
<dbReference type="Pfam" id="PF04172">
    <property type="entry name" value="LrgB"/>
    <property type="match status" value="1"/>
</dbReference>
<dbReference type="Gramene" id="rna-AYBTSS11_LOCUS10668">
    <property type="protein sequence ID" value="CAJ1942105.1"/>
    <property type="gene ID" value="gene-AYBTSS11_LOCUS10668"/>
</dbReference>
<feature type="transmembrane region" description="Helical" evidence="9">
    <location>
        <begin position="234"/>
        <end position="256"/>
    </location>
</feature>
<feature type="transmembrane region" description="Helical" evidence="9">
    <location>
        <begin position="398"/>
        <end position="420"/>
    </location>
</feature>
<feature type="coiled-coil region" evidence="7">
    <location>
        <begin position="607"/>
        <end position="866"/>
    </location>
</feature>